<comment type="caution">
    <text evidence="2">The sequence shown here is derived from an EMBL/GenBank/DDBJ whole genome shotgun (WGS) entry which is preliminary data.</text>
</comment>
<reference evidence="2 3" key="1">
    <citation type="submission" date="2018-10" db="EMBL/GenBank/DDBJ databases">
        <title>A high-quality apple genome assembly.</title>
        <authorList>
            <person name="Hu J."/>
        </authorList>
    </citation>
    <scope>NUCLEOTIDE SEQUENCE [LARGE SCALE GENOMIC DNA]</scope>
    <source>
        <strain evidence="3">cv. HFTH1</strain>
        <tissue evidence="2">Young leaf</tissue>
    </source>
</reference>
<name>A0A498HR77_MALDO</name>
<organism evidence="2 3">
    <name type="scientific">Malus domestica</name>
    <name type="common">Apple</name>
    <name type="synonym">Pyrus malus</name>
    <dbReference type="NCBI Taxonomy" id="3750"/>
    <lineage>
        <taxon>Eukaryota</taxon>
        <taxon>Viridiplantae</taxon>
        <taxon>Streptophyta</taxon>
        <taxon>Embryophyta</taxon>
        <taxon>Tracheophyta</taxon>
        <taxon>Spermatophyta</taxon>
        <taxon>Magnoliopsida</taxon>
        <taxon>eudicotyledons</taxon>
        <taxon>Gunneridae</taxon>
        <taxon>Pentapetalae</taxon>
        <taxon>rosids</taxon>
        <taxon>fabids</taxon>
        <taxon>Rosales</taxon>
        <taxon>Rosaceae</taxon>
        <taxon>Amygdaloideae</taxon>
        <taxon>Maleae</taxon>
        <taxon>Malus</taxon>
    </lineage>
</organism>
<keyword evidence="3" id="KW-1185">Reference proteome</keyword>
<evidence type="ECO:0000313" key="3">
    <source>
        <dbReference type="Proteomes" id="UP000290289"/>
    </source>
</evidence>
<accession>A0A498HR77</accession>
<proteinExistence type="predicted"/>
<dbReference type="AlphaFoldDB" id="A0A498HR77"/>
<evidence type="ECO:0000256" key="1">
    <source>
        <dbReference type="SAM" id="MobiDB-lite"/>
    </source>
</evidence>
<sequence>MLLKPEHTNPTPPSSPSIKSPPLFHSPFPLHRPLPSAVQPTPNWSTSPHGLTSFKPTASGPTP</sequence>
<dbReference type="Proteomes" id="UP000290289">
    <property type="component" value="Chromosome 16"/>
</dbReference>
<dbReference type="EMBL" id="RDQH01000342">
    <property type="protein sequence ID" value="RXH72115.1"/>
    <property type="molecule type" value="Genomic_DNA"/>
</dbReference>
<feature type="region of interest" description="Disordered" evidence="1">
    <location>
        <begin position="1"/>
        <end position="63"/>
    </location>
</feature>
<protein>
    <submittedName>
        <fullName evidence="2">Uncharacterized protein</fullName>
    </submittedName>
</protein>
<gene>
    <name evidence="2" type="ORF">DVH24_033653</name>
</gene>
<evidence type="ECO:0000313" key="2">
    <source>
        <dbReference type="EMBL" id="RXH72115.1"/>
    </source>
</evidence>
<feature type="compositionally biased region" description="Polar residues" evidence="1">
    <location>
        <begin position="38"/>
        <end position="63"/>
    </location>
</feature>